<dbReference type="AlphaFoldDB" id="A0AAX2AEB5"/>
<feature type="transmembrane region" description="Helical" evidence="1">
    <location>
        <begin position="46"/>
        <end position="67"/>
    </location>
</feature>
<evidence type="ECO:0008006" key="4">
    <source>
        <dbReference type="Google" id="ProtNLM"/>
    </source>
</evidence>
<proteinExistence type="predicted"/>
<gene>
    <name evidence="2" type="ORF">CP985_13640</name>
</gene>
<keyword evidence="1" id="KW-1133">Transmembrane helix</keyword>
<dbReference type="EMBL" id="NXID01000066">
    <property type="protein sequence ID" value="RXK12993.1"/>
    <property type="molecule type" value="Genomic_DNA"/>
</dbReference>
<dbReference type="KEGG" id="amyt:AMYT_a0146"/>
<dbReference type="RefSeq" id="WP_114843352.1">
    <property type="nucleotide sequence ID" value="NZ_CP031220.1"/>
</dbReference>
<evidence type="ECO:0000313" key="3">
    <source>
        <dbReference type="Proteomes" id="UP000290092"/>
    </source>
</evidence>
<evidence type="ECO:0000256" key="1">
    <source>
        <dbReference type="SAM" id="Phobius"/>
    </source>
</evidence>
<protein>
    <recommendedName>
        <fullName evidence="4">DUF4134 domain-containing protein</fullName>
    </recommendedName>
</protein>
<keyword evidence="1" id="KW-0812">Transmembrane</keyword>
<evidence type="ECO:0000313" key="2">
    <source>
        <dbReference type="EMBL" id="RXK12993.1"/>
    </source>
</evidence>
<name>A0AAX2AEB5_9BACT</name>
<keyword evidence="3" id="KW-1185">Reference proteome</keyword>
<keyword evidence="1" id="KW-0472">Membrane</keyword>
<feature type="transmembrane region" description="Helical" evidence="1">
    <location>
        <begin position="79"/>
        <end position="102"/>
    </location>
</feature>
<organism evidence="2 3">
    <name type="scientific">Malaciobacter mytili LMG 24559</name>
    <dbReference type="NCBI Taxonomy" id="1032238"/>
    <lineage>
        <taxon>Bacteria</taxon>
        <taxon>Pseudomonadati</taxon>
        <taxon>Campylobacterota</taxon>
        <taxon>Epsilonproteobacteria</taxon>
        <taxon>Campylobacterales</taxon>
        <taxon>Arcobacteraceae</taxon>
        <taxon>Malaciobacter</taxon>
    </lineage>
</organism>
<dbReference type="Proteomes" id="UP000290092">
    <property type="component" value="Unassembled WGS sequence"/>
</dbReference>
<comment type="caution">
    <text evidence="2">The sequence shown here is derived from an EMBL/GenBank/DDBJ whole genome shotgun (WGS) entry which is preliminary data.</text>
</comment>
<reference evidence="2 3" key="1">
    <citation type="submission" date="2017-09" db="EMBL/GenBank/DDBJ databases">
        <title>Genomics of the genus Arcobacter.</title>
        <authorList>
            <person name="Perez-Cataluna A."/>
            <person name="Figueras M.J."/>
            <person name="Salas-Masso N."/>
        </authorList>
    </citation>
    <scope>NUCLEOTIDE SEQUENCE [LARGE SCALE GENOMIC DNA]</scope>
    <source>
        <strain evidence="2 3">CECT 7386</strain>
    </source>
</reference>
<accession>A0AAX2AEB5</accession>
<sequence>MKKITLVAIFMLYCSTVLLANSFEVLDIEIVENIRELKNKSIDFKNIVFNYIIIIFVIIGICRGVYFEYIERKNLGGRFSIINIISNGGLFFVPALLIYVYLL</sequence>